<evidence type="ECO:0000256" key="5">
    <source>
        <dbReference type="ARBA" id="ARBA00022989"/>
    </source>
</evidence>
<dbReference type="InterPro" id="IPR002656">
    <property type="entry name" value="Acyl_transf_3_dom"/>
</dbReference>
<dbReference type="Proteomes" id="UP000037029">
    <property type="component" value="Chromosome"/>
</dbReference>
<dbReference type="GO" id="GO:0005886">
    <property type="term" value="C:plasma membrane"/>
    <property type="evidence" value="ECO:0007669"/>
    <property type="project" value="UniProtKB-SubCell"/>
</dbReference>
<evidence type="ECO:0000259" key="8">
    <source>
        <dbReference type="Pfam" id="PF01757"/>
    </source>
</evidence>
<reference evidence="9 10" key="1">
    <citation type="submission" date="2017-04" db="EMBL/GenBank/DDBJ databases">
        <title>Characterization, genome and methylation analysis of a phthalic acid esters degrading strain Sphingobium yanoikuyae SHJ.</title>
        <authorList>
            <person name="Feng L."/>
        </authorList>
    </citation>
    <scope>NUCLEOTIDE SEQUENCE [LARGE SCALE GENOMIC DNA]</scope>
    <source>
        <strain evidence="9 10">SHJ</strain>
    </source>
</reference>
<sequence>MTKNPSIDLLKGLLILLVMGGHAMELTHQQHVLLWIGSGFRMPLMIGISGYLLNVTRTRSMPTGEMFSRYGRRMLLPWAVAMLVYWLASGGLLSWQTPLDLLLRPPFHLWYVPALFLLILVTRLLPLSPLLLLAIGAPVSLATMYSFGLDHGAVGGSLLSPDSRFLRYPVYFFFGMLMAERGMPKRYLWPVLMVGALGLFWWSDLYGTGNALAFVPARLLMCLALIALLPSVSAVRLHFGPINRIGRESLFFYLWHPLVMGLVAMLDPHGAVILAGAVLLLYIASALAGQGRLPPLLLGAVPQRRPAPVAMQPEPVTITV</sequence>
<feature type="transmembrane region" description="Helical" evidence="7">
    <location>
        <begin position="33"/>
        <end position="54"/>
    </location>
</feature>
<feature type="domain" description="Acyltransferase 3" evidence="8">
    <location>
        <begin position="5"/>
        <end position="284"/>
    </location>
</feature>
<dbReference type="PANTHER" id="PTHR40074:SF2">
    <property type="entry name" value="O-ACETYLTRANSFERASE WECH"/>
    <property type="match status" value="1"/>
</dbReference>
<dbReference type="RefSeq" id="WP_048936835.1">
    <property type="nucleotide sequence ID" value="NZ_CP020925.1"/>
</dbReference>
<feature type="transmembrane region" description="Helical" evidence="7">
    <location>
        <begin position="107"/>
        <end position="125"/>
    </location>
</feature>
<keyword evidence="6 7" id="KW-0472">Membrane</keyword>
<keyword evidence="9" id="KW-0808">Transferase</keyword>
<keyword evidence="4 7" id="KW-0812">Transmembrane</keyword>
<dbReference type="GO" id="GO:0016413">
    <property type="term" value="F:O-acetyltransferase activity"/>
    <property type="evidence" value="ECO:0007669"/>
    <property type="project" value="TreeGrafter"/>
</dbReference>
<dbReference type="AlphaFoldDB" id="A0A0J9D7K4"/>
<keyword evidence="5 7" id="KW-1133">Transmembrane helix</keyword>
<evidence type="ECO:0000256" key="2">
    <source>
        <dbReference type="ARBA" id="ARBA00007400"/>
    </source>
</evidence>
<feature type="transmembrane region" description="Helical" evidence="7">
    <location>
        <begin position="272"/>
        <end position="289"/>
    </location>
</feature>
<protein>
    <submittedName>
        <fullName evidence="9">Acetyltransferase</fullName>
    </submittedName>
</protein>
<gene>
    <name evidence="9" type="ORF">BV87_03315</name>
</gene>
<evidence type="ECO:0000256" key="1">
    <source>
        <dbReference type="ARBA" id="ARBA00004651"/>
    </source>
</evidence>
<feature type="transmembrane region" description="Helical" evidence="7">
    <location>
        <begin position="75"/>
        <end position="95"/>
    </location>
</feature>
<feature type="transmembrane region" description="Helical" evidence="7">
    <location>
        <begin position="249"/>
        <end position="266"/>
    </location>
</feature>
<feature type="transmembrane region" description="Helical" evidence="7">
    <location>
        <begin position="187"/>
        <end position="203"/>
    </location>
</feature>
<evidence type="ECO:0000256" key="3">
    <source>
        <dbReference type="ARBA" id="ARBA00022475"/>
    </source>
</evidence>
<evidence type="ECO:0000256" key="4">
    <source>
        <dbReference type="ARBA" id="ARBA00022692"/>
    </source>
</evidence>
<dbReference type="Pfam" id="PF01757">
    <property type="entry name" value="Acyl_transf_3"/>
    <property type="match status" value="1"/>
</dbReference>
<evidence type="ECO:0000313" key="9">
    <source>
        <dbReference type="EMBL" id="ATP17511.1"/>
    </source>
</evidence>
<dbReference type="EMBL" id="CP020925">
    <property type="protein sequence ID" value="ATP17511.1"/>
    <property type="molecule type" value="Genomic_DNA"/>
</dbReference>
<dbReference type="GO" id="GO:0009246">
    <property type="term" value="P:enterobacterial common antigen biosynthetic process"/>
    <property type="evidence" value="ECO:0007669"/>
    <property type="project" value="TreeGrafter"/>
</dbReference>
<feature type="transmembrane region" description="Helical" evidence="7">
    <location>
        <begin position="215"/>
        <end position="237"/>
    </location>
</feature>
<accession>A0A0J9D7K4</accession>
<comment type="similarity">
    <text evidence="2">Belongs to the acyltransferase 3 family.</text>
</comment>
<evidence type="ECO:0000256" key="6">
    <source>
        <dbReference type="ARBA" id="ARBA00023136"/>
    </source>
</evidence>
<evidence type="ECO:0000256" key="7">
    <source>
        <dbReference type="SAM" id="Phobius"/>
    </source>
</evidence>
<evidence type="ECO:0000313" key="10">
    <source>
        <dbReference type="Proteomes" id="UP000037029"/>
    </source>
</evidence>
<proteinExistence type="inferred from homology"/>
<keyword evidence="3" id="KW-1003">Cell membrane</keyword>
<organism evidence="9 10">
    <name type="scientific">Sphingobium yanoikuyae</name>
    <name type="common">Sphingomonas yanoikuyae</name>
    <dbReference type="NCBI Taxonomy" id="13690"/>
    <lineage>
        <taxon>Bacteria</taxon>
        <taxon>Pseudomonadati</taxon>
        <taxon>Pseudomonadota</taxon>
        <taxon>Alphaproteobacteria</taxon>
        <taxon>Sphingomonadales</taxon>
        <taxon>Sphingomonadaceae</taxon>
        <taxon>Sphingobium</taxon>
    </lineage>
</organism>
<comment type="subcellular location">
    <subcellularLocation>
        <location evidence="1">Cell membrane</location>
        <topology evidence="1">Multi-pass membrane protein</topology>
    </subcellularLocation>
</comment>
<name>A0A0J9D7K4_SPHYA</name>
<dbReference type="PANTHER" id="PTHR40074">
    <property type="entry name" value="O-ACETYLTRANSFERASE WECH"/>
    <property type="match status" value="1"/>
</dbReference>